<reference evidence="2" key="1">
    <citation type="submission" date="2020-07" db="EMBL/GenBank/DDBJ databases">
        <title>Multicomponent nature underlies the extraordinary mechanical properties of spider dragline silk.</title>
        <authorList>
            <person name="Kono N."/>
            <person name="Nakamura H."/>
            <person name="Mori M."/>
            <person name="Yoshida Y."/>
            <person name="Ohtoshi R."/>
            <person name="Malay A.D."/>
            <person name="Moran D.A.P."/>
            <person name="Tomita M."/>
            <person name="Numata K."/>
            <person name="Arakawa K."/>
        </authorList>
    </citation>
    <scope>NUCLEOTIDE SEQUENCE</scope>
</reference>
<dbReference type="OrthoDB" id="6437258at2759"/>
<dbReference type="PANTHER" id="PTHR47331:SF5">
    <property type="entry name" value="RIBONUCLEASE H"/>
    <property type="match status" value="1"/>
</dbReference>
<sequence length="474" mass="53748">MPCRIDYNEITSAQLDDNELFHLLNSDNSLQLKKIKIPNADLELYCDVSTDTNHIRKFCNNNYQKCKICGSFSHNSLICKSELREKVGFSGLGSQKGQSPSGERGDSRGEATTSLVSLSAKEKKINNAGGLVLLQTFSALVTAKPKGNVQLRCMLDGGANKSFILREVVELLDLKVVDKEALVIHTFGSEAAEKRTYDIVEIMLQNVQANKKIKIQAVVIDSITSARIQIPSKFIRNKIGELMNLRRWATNSITLHEAWKRVNVDCREPSEEAGVPLKILGIIWDNVNDNLSIDIKRFEKLSKLVKITKRVILSACGMLFDPIGIMNPFAIRMKMLLQTMFANNCKYNTKRITGNLIVDELFNAEKYWVRCVQQTDFKIEYEVKQCESVSRNSELFSLNPVVSQDGLLCLGGRLQKSDFNFYEKYPLILPFKSRFSQLLIMREHQRLHHAGVCPLHKLERLIGFFVGDRPLNLV</sequence>
<comment type="caution">
    <text evidence="2">The sequence shown here is derived from an EMBL/GenBank/DDBJ whole genome shotgun (WGS) entry which is preliminary data.</text>
</comment>
<gene>
    <name evidence="2" type="primary">AVEN_215636_1</name>
    <name evidence="2" type="ORF">TNCT_56091</name>
</gene>
<evidence type="ECO:0000313" key="2">
    <source>
        <dbReference type="EMBL" id="GFQ81075.1"/>
    </source>
</evidence>
<protein>
    <submittedName>
        <fullName evidence="2">Integrase catalytic domain-containing protein</fullName>
    </submittedName>
</protein>
<dbReference type="InterPro" id="IPR008042">
    <property type="entry name" value="Retrotrans_Pao"/>
</dbReference>
<dbReference type="Pfam" id="PF05380">
    <property type="entry name" value="Peptidase_A17"/>
    <property type="match status" value="1"/>
</dbReference>
<feature type="region of interest" description="Disordered" evidence="1">
    <location>
        <begin position="90"/>
        <end position="113"/>
    </location>
</feature>
<evidence type="ECO:0000256" key="1">
    <source>
        <dbReference type="SAM" id="MobiDB-lite"/>
    </source>
</evidence>
<dbReference type="EMBL" id="BMAO01032271">
    <property type="protein sequence ID" value="GFQ81075.1"/>
    <property type="molecule type" value="Genomic_DNA"/>
</dbReference>
<feature type="compositionally biased region" description="Polar residues" evidence="1">
    <location>
        <begin position="92"/>
        <end position="101"/>
    </location>
</feature>
<organism evidence="2 3">
    <name type="scientific">Trichonephila clavata</name>
    <name type="common">Joro spider</name>
    <name type="synonym">Nephila clavata</name>
    <dbReference type="NCBI Taxonomy" id="2740835"/>
    <lineage>
        <taxon>Eukaryota</taxon>
        <taxon>Metazoa</taxon>
        <taxon>Ecdysozoa</taxon>
        <taxon>Arthropoda</taxon>
        <taxon>Chelicerata</taxon>
        <taxon>Arachnida</taxon>
        <taxon>Araneae</taxon>
        <taxon>Araneomorphae</taxon>
        <taxon>Entelegynae</taxon>
        <taxon>Araneoidea</taxon>
        <taxon>Nephilidae</taxon>
        <taxon>Trichonephila</taxon>
    </lineage>
</organism>
<dbReference type="PANTHER" id="PTHR47331">
    <property type="entry name" value="PHD-TYPE DOMAIN-CONTAINING PROTEIN"/>
    <property type="match status" value="1"/>
</dbReference>
<dbReference type="AlphaFoldDB" id="A0A8X6IPX6"/>
<proteinExistence type="predicted"/>
<accession>A0A8X6IPX6</accession>
<evidence type="ECO:0000313" key="3">
    <source>
        <dbReference type="Proteomes" id="UP000887116"/>
    </source>
</evidence>
<name>A0A8X6IPX6_TRICU</name>
<dbReference type="Proteomes" id="UP000887116">
    <property type="component" value="Unassembled WGS sequence"/>
</dbReference>
<keyword evidence="3" id="KW-1185">Reference proteome</keyword>